<evidence type="ECO:0000256" key="1">
    <source>
        <dbReference type="SAM" id="MobiDB-lite"/>
    </source>
</evidence>
<dbReference type="Proteomes" id="UP000032458">
    <property type="component" value="Unassembled WGS sequence"/>
</dbReference>
<feature type="region of interest" description="Disordered" evidence="1">
    <location>
        <begin position="53"/>
        <end position="96"/>
    </location>
</feature>
<name>A0A0D7CC70_9ACTN</name>
<proteinExistence type="predicted"/>
<sequence>MKLRMRTRGTQGIASGRRTGTRMFAAAGMALATVTTVGGCALPGADIKVPAPTLSPLDSYNPNDPTPSETPTDEDTYSPEPENTEETFDPDGRDDVTGRNCDFSRSLGQFTYTVSITNPSSENTYSYDMVVNWMKEKPADGKAWGVHQRSITVGPGDTETYTAKYSVNWGNNYGPFSYSCQITRAEKTKL</sequence>
<dbReference type="AlphaFoldDB" id="A0A0D7CC70"/>
<protein>
    <submittedName>
        <fullName evidence="2">Uncharacterized protein</fullName>
    </submittedName>
</protein>
<feature type="compositionally biased region" description="Acidic residues" evidence="1">
    <location>
        <begin position="71"/>
        <end position="89"/>
    </location>
</feature>
<gene>
    <name evidence="2" type="ORF">SNA_39345</name>
</gene>
<keyword evidence="3" id="KW-1185">Reference proteome</keyword>
<reference evidence="2 3" key="1">
    <citation type="submission" date="2014-09" db="EMBL/GenBank/DDBJ databases">
        <title>Draft genome sequence of Streptomyces natalensis ATCC 27448, producer of the antifungal pimaricin.</title>
        <authorList>
            <person name="Mendes M.V."/>
            <person name="Beites T."/>
            <person name="Pires S."/>
            <person name="Santos C.L."/>
            <person name="Moradas-Ferreira P."/>
        </authorList>
    </citation>
    <scope>NUCLEOTIDE SEQUENCE [LARGE SCALE GENOMIC DNA]</scope>
    <source>
        <strain evidence="2 3">ATCC 27448</strain>
    </source>
</reference>
<comment type="caution">
    <text evidence="2">The sequence shown here is derived from an EMBL/GenBank/DDBJ whole genome shotgun (WGS) entry which is preliminary data.</text>
</comment>
<accession>A0A0D7CC70</accession>
<evidence type="ECO:0000313" key="3">
    <source>
        <dbReference type="Proteomes" id="UP000032458"/>
    </source>
</evidence>
<evidence type="ECO:0000313" key="2">
    <source>
        <dbReference type="EMBL" id="KIZ13500.1"/>
    </source>
</evidence>
<dbReference type="PATRIC" id="fig|1240678.4.peg.8375"/>
<dbReference type="EMBL" id="JRKI01000063">
    <property type="protein sequence ID" value="KIZ13500.1"/>
    <property type="molecule type" value="Genomic_DNA"/>
</dbReference>
<feature type="compositionally biased region" description="Low complexity" evidence="1">
    <location>
        <begin position="61"/>
        <end position="70"/>
    </location>
</feature>
<organism evidence="2 3">
    <name type="scientific">Streptomyces natalensis ATCC 27448</name>
    <dbReference type="NCBI Taxonomy" id="1240678"/>
    <lineage>
        <taxon>Bacteria</taxon>
        <taxon>Bacillati</taxon>
        <taxon>Actinomycetota</taxon>
        <taxon>Actinomycetes</taxon>
        <taxon>Kitasatosporales</taxon>
        <taxon>Streptomycetaceae</taxon>
        <taxon>Streptomyces</taxon>
    </lineage>
</organism>